<keyword evidence="1" id="KW-0004">4Fe-4S</keyword>
<protein>
    <recommendedName>
        <fullName evidence="9">FAD dependent oxidoreductase</fullName>
    </recommendedName>
</protein>
<dbReference type="PANTHER" id="PTHR43498:SF1">
    <property type="entry name" value="COB--COM HETERODISULFIDE REDUCTASE IRON-SULFUR SUBUNIT A"/>
    <property type="match status" value="1"/>
</dbReference>
<dbReference type="EMBL" id="JBEPMP010000001">
    <property type="protein sequence ID" value="MET3727002.1"/>
    <property type="molecule type" value="Genomic_DNA"/>
</dbReference>
<evidence type="ECO:0000256" key="4">
    <source>
        <dbReference type="ARBA" id="ARBA00023004"/>
    </source>
</evidence>
<evidence type="ECO:0008006" key="9">
    <source>
        <dbReference type="Google" id="ProtNLM"/>
    </source>
</evidence>
<dbReference type="SUPFAM" id="SSF51905">
    <property type="entry name" value="FAD/NAD(P)-binding domain"/>
    <property type="match status" value="1"/>
</dbReference>
<keyword evidence="2" id="KW-0479">Metal-binding</keyword>
<sequence length="624" mass="69229">MKNKGWLRWAVSGGLLIVLVVAFIFIKKIYPYPTSVAKMDVVPYEAPEIQEEYDVIVVGGEPEGVAAAVSAARNGSKTLLIEHRDGLGGLFTYGALNFLDVSYDKNGKWANQGVFLEWFKLTGSRIGFDLEDAETAFMQLVQKEENLTLSLNTKMDDVVMKDKALTGIVLTDESGDQKTVSAKRFIDATQDADLATAANAPFFKGGADIGLEDRKMAVTLMIHFSNIDWDKVQKAAKDGVFGGGEVTSNVAWGFSDLHYDYKPVNPQTRLRGLNVVRQDDGSVYINALQVFGINGLDEADKKKAIEIGKEETKHILKYLQKEFPGFEKAEIKSFPPELYVRETRHVKTEYQLPMTDIWENKDHWDSIGFGAYPVDVQATSPGDYGYVISKPEQYAVPFRSLIPLEVDNLLVASKAAGYSSIAAGSARVVPTGMTLGEAAGAASAISIKNETSFRKMSKDKELIKTLQETLKDKGANLYAYEADYPYKGEWFYENTKPLINYGLVVGGYTNEFPVNKPISELSFSNLLTNGINRMVPEQADQYKMKNLKRIVDEKGKEILTGQQAAHMLLTLHGVSVSESEAWEVAVEKGYIDDVLQKRVKPETQLKGSEGYYLAGHVLNKIKEM</sequence>
<keyword evidence="6" id="KW-0812">Transmembrane</keyword>
<name>A0ABV2LEI1_9BACL</name>
<keyword evidence="3" id="KW-0560">Oxidoreductase</keyword>
<dbReference type="Proteomes" id="UP001549097">
    <property type="component" value="Unassembled WGS sequence"/>
</dbReference>
<keyword evidence="5" id="KW-0411">Iron-sulfur</keyword>
<dbReference type="InterPro" id="IPR039650">
    <property type="entry name" value="HdrA-like"/>
</dbReference>
<keyword evidence="4" id="KW-0408">Iron</keyword>
<reference evidence="7 8" key="1">
    <citation type="submission" date="2024-06" db="EMBL/GenBank/DDBJ databases">
        <title>Genomic Encyclopedia of Type Strains, Phase IV (KMG-IV): sequencing the most valuable type-strain genomes for metagenomic binning, comparative biology and taxonomic classification.</title>
        <authorList>
            <person name="Goeker M."/>
        </authorList>
    </citation>
    <scope>NUCLEOTIDE SEQUENCE [LARGE SCALE GENOMIC DNA]</scope>
    <source>
        <strain evidence="7 8">DSM 100124</strain>
    </source>
</reference>
<dbReference type="RefSeq" id="WP_198768400.1">
    <property type="nucleotide sequence ID" value="NZ_JAEACF010000001.1"/>
</dbReference>
<gene>
    <name evidence="7" type="ORF">ABID52_000583</name>
</gene>
<dbReference type="PANTHER" id="PTHR43498">
    <property type="entry name" value="FERREDOXIN:COB-COM HETERODISULFIDE REDUCTASE SUBUNIT A"/>
    <property type="match status" value="1"/>
</dbReference>
<organism evidence="7 8">
    <name type="scientific">Fictibacillus halophilus</name>
    <dbReference type="NCBI Taxonomy" id="1610490"/>
    <lineage>
        <taxon>Bacteria</taxon>
        <taxon>Bacillati</taxon>
        <taxon>Bacillota</taxon>
        <taxon>Bacilli</taxon>
        <taxon>Bacillales</taxon>
        <taxon>Fictibacillaceae</taxon>
        <taxon>Fictibacillus</taxon>
    </lineage>
</organism>
<feature type="transmembrane region" description="Helical" evidence="6">
    <location>
        <begin position="6"/>
        <end position="26"/>
    </location>
</feature>
<keyword evidence="6" id="KW-1133">Transmembrane helix</keyword>
<evidence type="ECO:0000256" key="3">
    <source>
        <dbReference type="ARBA" id="ARBA00023002"/>
    </source>
</evidence>
<evidence type="ECO:0000256" key="1">
    <source>
        <dbReference type="ARBA" id="ARBA00022485"/>
    </source>
</evidence>
<dbReference type="InterPro" id="IPR036188">
    <property type="entry name" value="FAD/NAD-bd_sf"/>
</dbReference>
<evidence type="ECO:0000256" key="6">
    <source>
        <dbReference type="SAM" id="Phobius"/>
    </source>
</evidence>
<proteinExistence type="predicted"/>
<dbReference type="PRINTS" id="PR00411">
    <property type="entry name" value="PNDRDTASEI"/>
</dbReference>
<comment type="caution">
    <text evidence="7">The sequence shown here is derived from an EMBL/GenBank/DDBJ whole genome shotgun (WGS) entry which is preliminary data.</text>
</comment>
<evidence type="ECO:0000256" key="5">
    <source>
        <dbReference type="ARBA" id="ARBA00023014"/>
    </source>
</evidence>
<keyword evidence="6" id="KW-0472">Membrane</keyword>
<accession>A0ABV2LEI1</accession>
<dbReference type="Pfam" id="PF12831">
    <property type="entry name" value="FAD_oxidored"/>
    <property type="match status" value="1"/>
</dbReference>
<evidence type="ECO:0000313" key="8">
    <source>
        <dbReference type="Proteomes" id="UP001549097"/>
    </source>
</evidence>
<evidence type="ECO:0000313" key="7">
    <source>
        <dbReference type="EMBL" id="MET3727002.1"/>
    </source>
</evidence>
<evidence type="ECO:0000256" key="2">
    <source>
        <dbReference type="ARBA" id="ARBA00022723"/>
    </source>
</evidence>
<dbReference type="Gene3D" id="3.50.50.60">
    <property type="entry name" value="FAD/NAD(P)-binding domain"/>
    <property type="match status" value="1"/>
</dbReference>
<keyword evidence="8" id="KW-1185">Reference proteome</keyword>